<dbReference type="Gene3D" id="3.90.550.10">
    <property type="entry name" value="Spore Coat Polysaccharide Biosynthesis Protein SpsA, Chain A"/>
    <property type="match status" value="1"/>
</dbReference>
<organism evidence="2 3">
    <name type="scientific">Litorilituus sediminis</name>
    <dbReference type="NCBI Taxonomy" id="718192"/>
    <lineage>
        <taxon>Bacteria</taxon>
        <taxon>Pseudomonadati</taxon>
        <taxon>Pseudomonadota</taxon>
        <taxon>Gammaproteobacteria</taxon>
        <taxon>Alteromonadales</taxon>
        <taxon>Colwelliaceae</taxon>
        <taxon>Litorilituus</taxon>
    </lineage>
</organism>
<protein>
    <submittedName>
        <fullName evidence="2">Glycosyltransferase family 2 protein</fullName>
    </submittedName>
</protein>
<dbReference type="PANTHER" id="PTHR10859:SF91">
    <property type="entry name" value="DOLICHYL-PHOSPHATE BETA-GLUCOSYLTRANSFERASE"/>
    <property type="match status" value="1"/>
</dbReference>
<dbReference type="Pfam" id="PF00535">
    <property type="entry name" value="Glycos_transf_2"/>
    <property type="match status" value="1"/>
</dbReference>
<keyword evidence="3" id="KW-1185">Reference proteome</keyword>
<accession>A0A4P6P7J2</accession>
<dbReference type="InterPro" id="IPR029044">
    <property type="entry name" value="Nucleotide-diphossugar_trans"/>
</dbReference>
<reference evidence="2 3" key="1">
    <citation type="submission" date="2018-12" db="EMBL/GenBank/DDBJ databases">
        <title>Complete genome of Litorilituus sediminis.</title>
        <authorList>
            <person name="Liu A."/>
            <person name="Rong J."/>
        </authorList>
    </citation>
    <scope>NUCLEOTIDE SEQUENCE [LARGE SCALE GENOMIC DNA]</scope>
    <source>
        <strain evidence="2 3">JCM 17549</strain>
    </source>
</reference>
<evidence type="ECO:0000259" key="1">
    <source>
        <dbReference type="Pfam" id="PF00535"/>
    </source>
</evidence>
<evidence type="ECO:0000313" key="2">
    <source>
        <dbReference type="EMBL" id="QBG37018.1"/>
    </source>
</evidence>
<evidence type="ECO:0000313" key="3">
    <source>
        <dbReference type="Proteomes" id="UP000290244"/>
    </source>
</evidence>
<dbReference type="OrthoDB" id="9808633at2"/>
<proteinExistence type="predicted"/>
<dbReference type="KEGG" id="lsd:EMK97_15450"/>
<feature type="domain" description="Glycosyltransferase 2-like" evidence="1">
    <location>
        <begin position="25"/>
        <end position="150"/>
    </location>
</feature>
<dbReference type="InterPro" id="IPR001173">
    <property type="entry name" value="Glyco_trans_2-like"/>
</dbReference>
<dbReference type="AlphaFoldDB" id="A0A4P6P7J2"/>
<dbReference type="SUPFAM" id="SSF53448">
    <property type="entry name" value="Nucleotide-diphospho-sugar transferases"/>
    <property type="match status" value="1"/>
</dbReference>
<dbReference type="RefSeq" id="WP_130603687.1">
    <property type="nucleotide sequence ID" value="NZ_CP034759.1"/>
</dbReference>
<dbReference type="Proteomes" id="UP000290244">
    <property type="component" value="Chromosome"/>
</dbReference>
<dbReference type="EMBL" id="CP034759">
    <property type="protein sequence ID" value="QBG37018.1"/>
    <property type="molecule type" value="Genomic_DNA"/>
</dbReference>
<gene>
    <name evidence="2" type="ORF">EMK97_15450</name>
</gene>
<name>A0A4P6P7J2_9GAMM</name>
<dbReference type="CDD" id="cd04179">
    <property type="entry name" value="DPM_DPG-synthase_like"/>
    <property type="match status" value="1"/>
</dbReference>
<dbReference type="GO" id="GO:0006487">
    <property type="term" value="P:protein N-linked glycosylation"/>
    <property type="evidence" value="ECO:0007669"/>
    <property type="project" value="TreeGrafter"/>
</dbReference>
<keyword evidence="2" id="KW-0808">Transferase</keyword>
<sequence length="266" mass="30004">MALSCETLVEITNQLNAAHFNYGFVIPNYNHHLVIAQTIAELVAFGLPIILVDDGSNEVTQQVLADIDQQYALVTLIRREQNGGKGAAVQTGLAAAIDAGWSHALQVDADGQHDLNDVTRMLSASLLQPKALISGQPIYDESISKGRYYGRFITHFWVYVETLSTEIKDSMCGFRVYPLGAYGELIKQTRLGNKMDFDIEVMVKMHWQNVPIHFIATKVHYPENGVSHFHVFDDNVLISLMHTRLFFGMLWRLPKLIWRKFSPLAT</sequence>
<dbReference type="GO" id="GO:0016740">
    <property type="term" value="F:transferase activity"/>
    <property type="evidence" value="ECO:0007669"/>
    <property type="project" value="UniProtKB-KW"/>
</dbReference>
<dbReference type="PANTHER" id="PTHR10859">
    <property type="entry name" value="GLYCOSYL TRANSFERASE"/>
    <property type="match status" value="1"/>
</dbReference>